<evidence type="ECO:0000313" key="1">
    <source>
        <dbReference type="EMBL" id="CEK84032.1"/>
    </source>
</evidence>
<proteinExistence type="predicted"/>
<dbReference type="EMBL" id="HACG01037167">
    <property type="protein sequence ID" value="CEK84032.1"/>
    <property type="molecule type" value="Transcribed_RNA"/>
</dbReference>
<protein>
    <submittedName>
        <fullName evidence="1">Uncharacterized protein</fullName>
    </submittedName>
</protein>
<name>A0A0B7ATU9_9EUPU</name>
<gene>
    <name evidence="1" type="primary">ORF140338</name>
</gene>
<dbReference type="AlphaFoldDB" id="A0A0B7ATU9"/>
<reference evidence="1" key="1">
    <citation type="submission" date="2014-12" db="EMBL/GenBank/DDBJ databases">
        <title>Insight into the proteome of Arion vulgaris.</title>
        <authorList>
            <person name="Aradska J."/>
            <person name="Bulat T."/>
            <person name="Smidak R."/>
            <person name="Sarate P."/>
            <person name="Gangsoo J."/>
            <person name="Sialana F."/>
            <person name="Bilban M."/>
            <person name="Lubec G."/>
        </authorList>
    </citation>
    <scope>NUCLEOTIDE SEQUENCE</scope>
    <source>
        <tissue evidence="1">Skin</tissue>
    </source>
</reference>
<organism evidence="1">
    <name type="scientific">Arion vulgaris</name>
    <dbReference type="NCBI Taxonomy" id="1028688"/>
    <lineage>
        <taxon>Eukaryota</taxon>
        <taxon>Metazoa</taxon>
        <taxon>Spiralia</taxon>
        <taxon>Lophotrochozoa</taxon>
        <taxon>Mollusca</taxon>
        <taxon>Gastropoda</taxon>
        <taxon>Heterobranchia</taxon>
        <taxon>Euthyneura</taxon>
        <taxon>Panpulmonata</taxon>
        <taxon>Eupulmonata</taxon>
        <taxon>Stylommatophora</taxon>
        <taxon>Helicina</taxon>
        <taxon>Arionoidea</taxon>
        <taxon>Arionidae</taxon>
        <taxon>Arion</taxon>
    </lineage>
</organism>
<accession>A0A0B7ATU9</accession>
<feature type="non-terminal residue" evidence="1">
    <location>
        <position position="1"/>
    </location>
</feature>
<sequence length="51" mass="5907">SYMINITSVAYSSQCVWYPTEAELTWELFAVGKSDSNWGLNHDYMSRNQVL</sequence>